<comment type="caution">
    <text evidence="17">The sequence shown here is derived from an EMBL/GenBank/DDBJ whole genome shotgun (WGS) entry which is preliminary data.</text>
</comment>
<evidence type="ECO:0000256" key="6">
    <source>
        <dbReference type="ARBA" id="ARBA00022679"/>
    </source>
</evidence>
<evidence type="ECO:0000313" key="18">
    <source>
        <dbReference type="Proteomes" id="UP000005561"/>
    </source>
</evidence>
<dbReference type="PANTHER" id="PTHR34220:SF11">
    <property type="entry name" value="SENSOR PROTEIN KINASE HPTS"/>
    <property type="match status" value="1"/>
</dbReference>
<proteinExistence type="predicted"/>
<accession>C6LLN0</accession>
<dbReference type="InterPro" id="IPR003660">
    <property type="entry name" value="HAMP_dom"/>
</dbReference>
<evidence type="ECO:0000313" key="17">
    <source>
        <dbReference type="EMBL" id="EET58494.1"/>
    </source>
</evidence>
<evidence type="ECO:0000259" key="15">
    <source>
        <dbReference type="PROSITE" id="PS50109"/>
    </source>
</evidence>
<name>C6LLN0_9FIRM</name>
<keyword evidence="9 17" id="KW-0418">Kinase</keyword>
<dbReference type="AlphaFoldDB" id="C6LLN0"/>
<evidence type="ECO:0000256" key="5">
    <source>
        <dbReference type="ARBA" id="ARBA00022553"/>
    </source>
</evidence>
<keyword evidence="6" id="KW-0808">Transferase</keyword>
<dbReference type="InterPro" id="IPR005467">
    <property type="entry name" value="His_kinase_dom"/>
</dbReference>
<dbReference type="GO" id="GO:0005524">
    <property type="term" value="F:ATP binding"/>
    <property type="evidence" value="ECO:0007669"/>
    <property type="project" value="UniProtKB-KW"/>
</dbReference>
<dbReference type="CDD" id="cd18773">
    <property type="entry name" value="PDC1_HK_sensor"/>
    <property type="match status" value="1"/>
</dbReference>
<dbReference type="PROSITE" id="PS50885">
    <property type="entry name" value="HAMP"/>
    <property type="match status" value="1"/>
</dbReference>
<comment type="subcellular location">
    <subcellularLocation>
        <location evidence="2">Cell membrane</location>
        <topology evidence="2">Multi-pass membrane protein</topology>
    </subcellularLocation>
</comment>
<evidence type="ECO:0000256" key="9">
    <source>
        <dbReference type="ARBA" id="ARBA00022777"/>
    </source>
</evidence>
<dbReference type="GO" id="GO:0000155">
    <property type="term" value="F:phosphorelay sensor kinase activity"/>
    <property type="evidence" value="ECO:0007669"/>
    <property type="project" value="InterPro"/>
</dbReference>
<sequence length="603" mass="67891">MPAGRIISWEGPAVKNFHSLRVKIAAVFCVCVIIPLLGVNLVVFKWYQQNLEESTVRVYDMVSDQIETNLDTYLTAVKRISLYPYYNNQIQEILYDISIHGDRSVMTRENNDIMNDFLFNMLIQDQEIQSVFITDLDGNVVYNKSNGGYYRDTDYFRSYIASMDEEFLIIPTHPQSYVNRTRKNVFSYVRVIKEVNTNTPIGYAILEMDSGLILEMTEKNSDVSDAYIAVTLQDGSMLNGTIPEEQLEAFSEYFSETGRDDSEGSVIIDGDRYLLSVSAKSDNGLVTWIFQKEEVVMSGLNQMAGLTTLILILVSAAVLAATVVASRQLTAPLVHLRDAMMQVKHGNFKAKVKEAGGRDEVGELTDCFNSMLDAIDDLITREYKLKLQERDANLQALQNQINPHFLYNTLESITMMAEINDDTDVAEMVTDLGKFMRFTLTTRDAMVRLSEELACVENYVQIQNVRYDHCISLSVDCPEKLADNRIVKLSIQPVVENAILHGTGGAGSGIHLRIRVREENSDMEILIADDGQGMDPETLAGVIKNLEQGEETERPGQSIGLKNVHQRIKLRYGEKYGLKITSKPGKGTEVRLLLPCSREESHA</sequence>
<dbReference type="Gene3D" id="6.10.340.10">
    <property type="match status" value="1"/>
</dbReference>
<dbReference type="PANTHER" id="PTHR34220">
    <property type="entry name" value="SENSOR HISTIDINE KINASE YPDA"/>
    <property type="match status" value="1"/>
</dbReference>
<dbReference type="PRINTS" id="PR00344">
    <property type="entry name" value="BCTRLSENSOR"/>
</dbReference>
<dbReference type="InterPro" id="IPR036890">
    <property type="entry name" value="HATPase_C_sf"/>
</dbReference>
<feature type="transmembrane region" description="Helical" evidence="14">
    <location>
        <begin position="306"/>
        <end position="325"/>
    </location>
</feature>
<dbReference type="Pfam" id="PF00672">
    <property type="entry name" value="HAMP"/>
    <property type="match status" value="1"/>
</dbReference>
<dbReference type="InterPro" id="IPR003594">
    <property type="entry name" value="HATPase_dom"/>
</dbReference>
<dbReference type="SMART" id="SM00304">
    <property type="entry name" value="HAMP"/>
    <property type="match status" value="1"/>
</dbReference>
<organism evidence="17 18">
    <name type="scientific">Marvinbryantia formatexigens DSM 14469</name>
    <dbReference type="NCBI Taxonomy" id="478749"/>
    <lineage>
        <taxon>Bacteria</taxon>
        <taxon>Bacillati</taxon>
        <taxon>Bacillota</taxon>
        <taxon>Clostridia</taxon>
        <taxon>Lachnospirales</taxon>
        <taxon>Lachnospiraceae</taxon>
        <taxon>Marvinbryantia</taxon>
    </lineage>
</organism>
<keyword evidence="8" id="KW-0547">Nucleotide-binding</keyword>
<evidence type="ECO:0000259" key="16">
    <source>
        <dbReference type="PROSITE" id="PS50885"/>
    </source>
</evidence>
<comment type="catalytic activity">
    <reaction evidence="1">
        <text>ATP + protein L-histidine = ADP + protein N-phospho-L-histidine.</text>
        <dbReference type="EC" id="2.7.13.3"/>
    </reaction>
</comment>
<evidence type="ECO:0000256" key="3">
    <source>
        <dbReference type="ARBA" id="ARBA00012438"/>
    </source>
</evidence>
<keyword evidence="10" id="KW-0067">ATP-binding</keyword>
<feature type="domain" description="Histidine kinase" evidence="15">
    <location>
        <begin position="491"/>
        <end position="598"/>
    </location>
</feature>
<dbReference type="SUPFAM" id="SSF55874">
    <property type="entry name" value="ATPase domain of HSP90 chaperone/DNA topoisomerase II/histidine kinase"/>
    <property type="match status" value="1"/>
</dbReference>
<dbReference type="InterPro" id="IPR004358">
    <property type="entry name" value="Sig_transdc_His_kin-like_C"/>
</dbReference>
<keyword evidence="18" id="KW-1185">Reference proteome</keyword>
<dbReference type="EMBL" id="ACCL02000031">
    <property type="protein sequence ID" value="EET58494.1"/>
    <property type="molecule type" value="Genomic_DNA"/>
</dbReference>
<evidence type="ECO:0000256" key="12">
    <source>
        <dbReference type="ARBA" id="ARBA00023012"/>
    </source>
</evidence>
<dbReference type="CDD" id="cd06225">
    <property type="entry name" value="HAMP"/>
    <property type="match status" value="1"/>
</dbReference>
<evidence type="ECO:0000256" key="1">
    <source>
        <dbReference type="ARBA" id="ARBA00000085"/>
    </source>
</evidence>
<dbReference type="SUPFAM" id="SSF158472">
    <property type="entry name" value="HAMP domain-like"/>
    <property type="match status" value="1"/>
</dbReference>
<feature type="domain" description="HAMP" evidence="16">
    <location>
        <begin position="327"/>
        <end position="380"/>
    </location>
</feature>
<dbReference type="SMART" id="SM00387">
    <property type="entry name" value="HATPase_c"/>
    <property type="match status" value="1"/>
</dbReference>
<keyword evidence="11 14" id="KW-1133">Transmembrane helix</keyword>
<evidence type="ECO:0000256" key="2">
    <source>
        <dbReference type="ARBA" id="ARBA00004651"/>
    </source>
</evidence>
<dbReference type="PROSITE" id="PS50109">
    <property type="entry name" value="HIS_KIN"/>
    <property type="match status" value="1"/>
</dbReference>
<dbReference type="InterPro" id="IPR010559">
    <property type="entry name" value="Sig_transdc_His_kin_internal"/>
</dbReference>
<evidence type="ECO:0000256" key="14">
    <source>
        <dbReference type="SAM" id="Phobius"/>
    </source>
</evidence>
<evidence type="ECO:0000256" key="10">
    <source>
        <dbReference type="ARBA" id="ARBA00022840"/>
    </source>
</evidence>
<keyword evidence="5" id="KW-0597">Phosphoprotein</keyword>
<evidence type="ECO:0000256" key="11">
    <source>
        <dbReference type="ARBA" id="ARBA00022989"/>
    </source>
</evidence>
<dbReference type="InterPro" id="IPR050640">
    <property type="entry name" value="Bact_2-comp_sensor_kinase"/>
</dbReference>
<dbReference type="Proteomes" id="UP000005561">
    <property type="component" value="Unassembled WGS sequence"/>
</dbReference>
<reference evidence="17" key="1">
    <citation type="submission" date="2009-07" db="EMBL/GenBank/DDBJ databases">
        <authorList>
            <person name="Weinstock G."/>
            <person name="Sodergren E."/>
            <person name="Clifton S."/>
            <person name="Fulton L."/>
            <person name="Fulton B."/>
            <person name="Courtney L."/>
            <person name="Fronick C."/>
            <person name="Harrison M."/>
            <person name="Strong C."/>
            <person name="Farmer C."/>
            <person name="Delahaunty K."/>
            <person name="Markovic C."/>
            <person name="Hall O."/>
            <person name="Minx P."/>
            <person name="Tomlinson C."/>
            <person name="Mitreva M."/>
            <person name="Nelson J."/>
            <person name="Hou S."/>
            <person name="Wollam A."/>
            <person name="Pepin K.H."/>
            <person name="Johnson M."/>
            <person name="Bhonagiri V."/>
            <person name="Nash W.E."/>
            <person name="Warren W."/>
            <person name="Chinwalla A."/>
            <person name="Mardis E.R."/>
            <person name="Wilson R.K."/>
        </authorList>
    </citation>
    <scope>NUCLEOTIDE SEQUENCE [LARGE SCALE GENOMIC DNA]</scope>
    <source>
        <strain evidence="17">DSM 14469</strain>
    </source>
</reference>
<evidence type="ECO:0000256" key="4">
    <source>
        <dbReference type="ARBA" id="ARBA00022475"/>
    </source>
</evidence>
<protein>
    <recommendedName>
        <fullName evidence="3">histidine kinase</fullName>
        <ecNumber evidence="3">2.7.13.3</ecNumber>
    </recommendedName>
</protein>
<keyword evidence="7 14" id="KW-0812">Transmembrane</keyword>
<evidence type="ECO:0000256" key="8">
    <source>
        <dbReference type="ARBA" id="ARBA00022741"/>
    </source>
</evidence>
<dbReference type="STRING" id="168384.SAMN05660368_03950"/>
<feature type="transmembrane region" description="Helical" evidence="14">
    <location>
        <begin position="24"/>
        <end position="47"/>
    </location>
</feature>
<keyword evidence="4" id="KW-1003">Cell membrane</keyword>
<dbReference type="Pfam" id="PF06580">
    <property type="entry name" value="His_kinase"/>
    <property type="match status" value="1"/>
</dbReference>
<dbReference type="eggNOG" id="COG2972">
    <property type="taxonomic scope" value="Bacteria"/>
</dbReference>
<dbReference type="EC" id="2.7.13.3" evidence="3"/>
<keyword evidence="12" id="KW-0902">Two-component regulatory system</keyword>
<dbReference type="Gene3D" id="3.30.565.10">
    <property type="entry name" value="Histidine kinase-like ATPase, C-terminal domain"/>
    <property type="match status" value="1"/>
</dbReference>
<evidence type="ECO:0000256" key="13">
    <source>
        <dbReference type="ARBA" id="ARBA00023136"/>
    </source>
</evidence>
<dbReference type="GO" id="GO:0005886">
    <property type="term" value="C:plasma membrane"/>
    <property type="evidence" value="ECO:0007669"/>
    <property type="project" value="UniProtKB-SubCell"/>
</dbReference>
<dbReference type="Pfam" id="PF02518">
    <property type="entry name" value="HATPase_c"/>
    <property type="match status" value="1"/>
</dbReference>
<keyword evidence="13 14" id="KW-0472">Membrane</keyword>
<evidence type="ECO:0000256" key="7">
    <source>
        <dbReference type="ARBA" id="ARBA00022692"/>
    </source>
</evidence>
<gene>
    <name evidence="17" type="ORF">BRYFOR_09578</name>
</gene>